<feature type="non-terminal residue" evidence="4">
    <location>
        <position position="1606"/>
    </location>
</feature>
<comment type="caution">
    <text evidence="4">The sequence shown here is derived from an EMBL/GenBank/DDBJ whole genome shotgun (WGS) entry which is preliminary data.</text>
</comment>
<evidence type="ECO:0000313" key="4">
    <source>
        <dbReference type="EMBL" id="KAF4656559.1"/>
    </source>
</evidence>
<dbReference type="GO" id="GO:0003682">
    <property type="term" value="F:chromatin binding"/>
    <property type="evidence" value="ECO:0007669"/>
    <property type="project" value="TreeGrafter"/>
</dbReference>
<protein>
    <submittedName>
        <fullName evidence="4">Uncharacterized protein</fullName>
    </submittedName>
</protein>
<sequence>MSAGSRLHIPPVSAEYTALEGKIEHIERVCRLELEQHTRKCRAELTERIDDVVSYIARNLSSDSRNSSARLKDISADMASVKIEVRKTHGMKEAVEELTEKMKAMQSDIDALMRRNGSARSRSQVRAPSLESVEGHKELKIVIDECLNLTKRVKALERSRYGSGGNGSPRVSHHTAPSEADTEVRTLGEEVRQCLAATVDLRRYIDSSIGKVERRMEASERSSGGGGSPNGLDTMSTLPAVVGPEVTNLQSALEALGDQVAEVKTIREDMSRRLASVEQAVNEFGASNRRADSKSSRLGEGLERNQEQLEILRENLAETRRVVSEAVAADSPQLISRITALCEEKVSALADSLFHRPEVSERFHRIEAKMNRDVAGRYDAMTRSLDMLKEVVRQRDERQVQFDGQLREQKANISESWDTATRALAEFKEDLAEMGSLKSRECDELKADLTDMRLSLARGALLVNGGAKGSLERRCELKMEEVERRQKRQLEDMIGPVRRQAEEEHMRADKGAREEIKRMEGKLEKACRERAEGMEAAMRELVQKGRAELLAEVHLEIMEVERKVMVKSSKEVERMEERLEKMEGRIKRRGSSGGSRVVTITSSPEGHSSSSEESYDEMHRDIKYDNISSRVKEIGGRMVRVEKRIDEISAGQMALAEEIDTKVDAASTALRQEIETNRKRGATAVEEMGRLGQQIREVLEERAGIMGKLEEMKGDIKEGREISLKALEDMERSMRAAAEGERLMERVEDIDKRVKGVDAALEGIKERIEGSDAVDRMDECYKRMEEMEGRVDSLVAREKSQAEEIEALELHVESLDGVKDTLEKVIDKIRDEVGSLRLSVGEVSGLQTTVEEMSSFLSKFPRDGFKEDVQRSIEGLRSGLAEVRAEMEEVRGVRQEIGKMGEVESRLGHVEANVEWIEGEMNSYKKGLEGVDGQMAEQGKALDGLTAAVAAVEKETAEKREVNKDMVEEEGIGGRLQELEDSVTELMALLGVVDELAKNQTEMRKSLQSRCDKQASDLAGELREEMERLKEDIERERDAKVKEMEENRQRGEIEEVKGVSEEIIGRVKDMEERVVELERRRAGGQEGESSVGVAAMKAQIAELEDAVGGAQERVEEMIEAKLEKLQAELVESDSEWQRMVEEQVSAALGHLESEVDPQLTKLGESMREVMERVRSAEASAGELFGLRKEVGILRRKVEEEKATGPGGESGGGFIVDRLAACEDAIKEAVKCAGEVEGLRKALGEISQAVSRHEGALAAAERRSSPKREGGVREGEQEATIAEMQKAIQTVHSRMCRLASAIRELYSDCRTSLSNNFPEAAAAGDGGCGLDIPDWSDESILATNQLNSAPHQRHTIALDEAALSEVRVLQEEEVGVDSIVVDECVEDIEARSSSRAAAAGRGGPGEEGLVYKTGRLRQIFCAGLPVFLANPDGSLSEGRPYGYRDPTPPRTPREGFMTAADISARLFGDVLGGGDPLVVSEELTLLYERHRTAFAILLVVQAVIEALFLAYHIHHSALAIHDISTMYRTSSHKLVTVVFWSVMAAEMVYMTVYLAIGFWSIYTHRAKHYGYFSTCCLTGIVGHVLLAYANQFNLIIFFLRLTSYIYG</sequence>
<name>A0A7J6LBI5_PERCH</name>
<feature type="region of interest" description="Disordered" evidence="2">
    <location>
        <begin position="584"/>
        <end position="617"/>
    </location>
</feature>
<evidence type="ECO:0000256" key="1">
    <source>
        <dbReference type="SAM" id="Coils"/>
    </source>
</evidence>
<feature type="region of interest" description="Disordered" evidence="2">
    <location>
        <begin position="213"/>
        <end position="237"/>
    </location>
</feature>
<dbReference type="OrthoDB" id="426355at2759"/>
<feature type="region of interest" description="Disordered" evidence="2">
    <location>
        <begin position="160"/>
        <end position="183"/>
    </location>
</feature>
<feature type="compositionally biased region" description="Low complexity" evidence="2">
    <location>
        <begin position="594"/>
        <end position="612"/>
    </location>
</feature>
<keyword evidence="5" id="KW-1185">Reference proteome</keyword>
<accession>A0A7J6LBI5</accession>
<feature type="coiled-coil region" evidence="1">
    <location>
        <begin position="1012"/>
        <end position="1142"/>
    </location>
</feature>
<feature type="transmembrane region" description="Helical" evidence="3">
    <location>
        <begin position="1567"/>
        <end position="1588"/>
    </location>
</feature>
<keyword evidence="1" id="KW-0175">Coiled coil</keyword>
<organism evidence="4 5">
    <name type="scientific">Perkinsus chesapeaki</name>
    <name type="common">Clam parasite</name>
    <name type="synonym">Perkinsus andrewsi</name>
    <dbReference type="NCBI Taxonomy" id="330153"/>
    <lineage>
        <taxon>Eukaryota</taxon>
        <taxon>Sar</taxon>
        <taxon>Alveolata</taxon>
        <taxon>Perkinsozoa</taxon>
        <taxon>Perkinsea</taxon>
        <taxon>Perkinsida</taxon>
        <taxon>Perkinsidae</taxon>
        <taxon>Perkinsus</taxon>
    </lineage>
</organism>
<feature type="coiled-coil region" evidence="1">
    <location>
        <begin position="299"/>
        <end position="329"/>
    </location>
</feature>
<dbReference type="GO" id="GO:0007076">
    <property type="term" value="P:mitotic chromosome condensation"/>
    <property type="evidence" value="ECO:0007669"/>
    <property type="project" value="TreeGrafter"/>
</dbReference>
<reference evidence="4 5" key="1">
    <citation type="submission" date="2020-04" db="EMBL/GenBank/DDBJ databases">
        <title>Perkinsus chesapeaki whole genome sequence.</title>
        <authorList>
            <person name="Bogema D.R."/>
        </authorList>
    </citation>
    <scope>NUCLEOTIDE SEQUENCE [LARGE SCALE GENOMIC DNA]</scope>
    <source>
        <strain evidence="4">ATCC PRA-425</strain>
    </source>
</reference>
<feature type="transmembrane region" description="Helical" evidence="3">
    <location>
        <begin position="1492"/>
        <end position="1512"/>
    </location>
</feature>
<keyword evidence="3" id="KW-0472">Membrane</keyword>
<keyword evidence="3" id="KW-0812">Transmembrane</keyword>
<dbReference type="EMBL" id="JAAPAO010000590">
    <property type="protein sequence ID" value="KAF4656559.1"/>
    <property type="molecule type" value="Genomic_DNA"/>
</dbReference>
<dbReference type="PANTHER" id="PTHR43941:SF1">
    <property type="entry name" value="STRUCTURAL MAINTENANCE OF CHROMOSOMES PROTEIN 2"/>
    <property type="match status" value="1"/>
</dbReference>
<evidence type="ECO:0000313" key="5">
    <source>
        <dbReference type="Proteomes" id="UP000591131"/>
    </source>
</evidence>
<evidence type="ECO:0000256" key="3">
    <source>
        <dbReference type="SAM" id="Phobius"/>
    </source>
</evidence>
<dbReference type="Gene3D" id="1.20.58.60">
    <property type="match status" value="1"/>
</dbReference>
<feature type="region of interest" description="Disordered" evidence="2">
    <location>
        <begin position="1254"/>
        <end position="1275"/>
    </location>
</feature>
<gene>
    <name evidence="4" type="ORF">FOL47_008881</name>
</gene>
<feature type="transmembrane region" description="Helical" evidence="3">
    <location>
        <begin position="1533"/>
        <end position="1561"/>
    </location>
</feature>
<dbReference type="GO" id="GO:0000785">
    <property type="term" value="C:chromatin"/>
    <property type="evidence" value="ECO:0007669"/>
    <property type="project" value="TreeGrafter"/>
</dbReference>
<dbReference type="PANTHER" id="PTHR43941">
    <property type="entry name" value="STRUCTURAL MAINTENANCE OF CHROMOSOMES PROTEIN 2"/>
    <property type="match status" value="1"/>
</dbReference>
<keyword evidence="3" id="KW-1133">Transmembrane helix</keyword>
<dbReference type="GO" id="GO:0000796">
    <property type="term" value="C:condensin complex"/>
    <property type="evidence" value="ECO:0007669"/>
    <property type="project" value="TreeGrafter"/>
</dbReference>
<dbReference type="Proteomes" id="UP000591131">
    <property type="component" value="Unassembled WGS sequence"/>
</dbReference>
<proteinExistence type="predicted"/>
<evidence type="ECO:0000256" key="2">
    <source>
        <dbReference type="SAM" id="MobiDB-lite"/>
    </source>
</evidence>
<dbReference type="GO" id="GO:0000793">
    <property type="term" value="C:condensed chromosome"/>
    <property type="evidence" value="ECO:0007669"/>
    <property type="project" value="TreeGrafter"/>
</dbReference>